<evidence type="ECO:0000259" key="3">
    <source>
        <dbReference type="PROSITE" id="PS51295"/>
    </source>
</evidence>
<dbReference type="InterPro" id="IPR051925">
    <property type="entry name" value="RNA-binding_domain"/>
</dbReference>
<evidence type="ECO:0000313" key="4">
    <source>
        <dbReference type="EMBL" id="HIU62256.1"/>
    </source>
</evidence>
<proteinExistence type="predicted"/>
<organism evidence="4 5">
    <name type="scientific">Candidatus Caccalectryoclostridium excrementigallinarum</name>
    <dbReference type="NCBI Taxonomy" id="2840710"/>
    <lineage>
        <taxon>Bacteria</taxon>
        <taxon>Bacillati</taxon>
        <taxon>Bacillota</taxon>
        <taxon>Clostridia</taxon>
        <taxon>Christensenellales</taxon>
        <taxon>Christensenellaceae</taxon>
        <taxon>Christensenellaceae incertae sedis</taxon>
        <taxon>Candidatus Caccalectryoclostridium</taxon>
    </lineage>
</organism>
<dbReference type="Pfam" id="PF01985">
    <property type="entry name" value="CRS1_YhbY"/>
    <property type="match status" value="1"/>
</dbReference>
<sequence>MLVISSSQRARLRGLAMKLQPTAQIGKNGITDAFLDMLSDQLESRELVKITVLRTADVKPRELVDELAQELDAAPVQAVGFKIVLYRPSKKEGVKHILG</sequence>
<accession>A0A9D1SJ98</accession>
<dbReference type="SMART" id="SM01103">
    <property type="entry name" value="CRS1_YhbY"/>
    <property type="match status" value="1"/>
</dbReference>
<evidence type="ECO:0000256" key="1">
    <source>
        <dbReference type="ARBA" id="ARBA00022884"/>
    </source>
</evidence>
<keyword evidence="1 2" id="KW-0694">RNA-binding</keyword>
<dbReference type="PANTHER" id="PTHR40065">
    <property type="entry name" value="RNA-BINDING PROTEIN YHBY"/>
    <property type="match status" value="1"/>
</dbReference>
<dbReference type="EMBL" id="DVNJ01000001">
    <property type="protein sequence ID" value="HIU62256.1"/>
    <property type="molecule type" value="Genomic_DNA"/>
</dbReference>
<dbReference type="GO" id="GO:0003723">
    <property type="term" value="F:RNA binding"/>
    <property type="evidence" value="ECO:0007669"/>
    <property type="project" value="UniProtKB-UniRule"/>
</dbReference>
<protein>
    <submittedName>
        <fullName evidence="4">YhbY family RNA-binding protein</fullName>
    </submittedName>
</protein>
<dbReference type="PANTHER" id="PTHR40065:SF3">
    <property type="entry name" value="RNA-BINDING PROTEIN YHBY"/>
    <property type="match status" value="1"/>
</dbReference>
<dbReference type="SUPFAM" id="SSF75471">
    <property type="entry name" value="YhbY-like"/>
    <property type="match status" value="1"/>
</dbReference>
<dbReference type="Gene3D" id="3.30.110.60">
    <property type="entry name" value="YhbY-like"/>
    <property type="match status" value="1"/>
</dbReference>
<comment type="caution">
    <text evidence="4">The sequence shown here is derived from an EMBL/GenBank/DDBJ whole genome shotgun (WGS) entry which is preliminary data.</text>
</comment>
<dbReference type="InterPro" id="IPR035920">
    <property type="entry name" value="YhbY-like_sf"/>
</dbReference>
<dbReference type="InterPro" id="IPR001890">
    <property type="entry name" value="RNA-binding_CRM"/>
</dbReference>
<dbReference type="PROSITE" id="PS51295">
    <property type="entry name" value="CRM"/>
    <property type="match status" value="1"/>
</dbReference>
<reference evidence="4" key="1">
    <citation type="submission" date="2020-10" db="EMBL/GenBank/DDBJ databases">
        <authorList>
            <person name="Gilroy R."/>
        </authorList>
    </citation>
    <scope>NUCLEOTIDE SEQUENCE</scope>
    <source>
        <strain evidence="4">9366</strain>
    </source>
</reference>
<name>A0A9D1SJ98_9FIRM</name>
<dbReference type="Proteomes" id="UP000824145">
    <property type="component" value="Unassembled WGS sequence"/>
</dbReference>
<evidence type="ECO:0000313" key="5">
    <source>
        <dbReference type="Proteomes" id="UP000824145"/>
    </source>
</evidence>
<reference evidence="4" key="2">
    <citation type="journal article" date="2021" name="PeerJ">
        <title>Extensive microbial diversity within the chicken gut microbiome revealed by metagenomics and culture.</title>
        <authorList>
            <person name="Gilroy R."/>
            <person name="Ravi A."/>
            <person name="Getino M."/>
            <person name="Pursley I."/>
            <person name="Horton D.L."/>
            <person name="Alikhan N.F."/>
            <person name="Baker D."/>
            <person name="Gharbi K."/>
            <person name="Hall N."/>
            <person name="Watson M."/>
            <person name="Adriaenssens E.M."/>
            <person name="Foster-Nyarko E."/>
            <person name="Jarju S."/>
            <person name="Secka A."/>
            <person name="Antonio M."/>
            <person name="Oren A."/>
            <person name="Chaudhuri R.R."/>
            <person name="La Ragione R."/>
            <person name="Hildebrand F."/>
            <person name="Pallen M.J."/>
        </authorList>
    </citation>
    <scope>NUCLEOTIDE SEQUENCE</scope>
    <source>
        <strain evidence="4">9366</strain>
    </source>
</reference>
<feature type="domain" description="CRM" evidence="3">
    <location>
        <begin position="2"/>
        <end position="98"/>
    </location>
</feature>
<gene>
    <name evidence="4" type="ORF">IAB07_00620</name>
</gene>
<evidence type="ECO:0000256" key="2">
    <source>
        <dbReference type="PROSITE-ProRule" id="PRU00626"/>
    </source>
</evidence>
<dbReference type="AlphaFoldDB" id="A0A9D1SJ98"/>